<accession>A0A6A7C7U9</accession>
<dbReference type="PANTHER" id="PTHR21310:SF15">
    <property type="entry name" value="AMINOGLYCOSIDE PHOSPHOTRANSFERASE DOMAIN-CONTAINING PROTEIN"/>
    <property type="match status" value="1"/>
</dbReference>
<evidence type="ECO:0000259" key="1">
    <source>
        <dbReference type="Pfam" id="PF01636"/>
    </source>
</evidence>
<evidence type="ECO:0000313" key="2">
    <source>
        <dbReference type="EMBL" id="KAF2863510.1"/>
    </source>
</evidence>
<proteinExistence type="predicted"/>
<feature type="domain" description="Aminoglycoside phosphotransferase" evidence="1">
    <location>
        <begin position="38"/>
        <end position="213"/>
    </location>
</feature>
<dbReference type="PANTHER" id="PTHR21310">
    <property type="entry name" value="AMINOGLYCOSIDE PHOSPHOTRANSFERASE-RELATED-RELATED"/>
    <property type="match status" value="1"/>
</dbReference>
<sequence>MILPRVRICLGKILYGNKAGKNGVRISRDRMIKYPCHETELEALRFVADHTSMPAPRVLEKFYLKGKLGVVMEYFPNTQSLDSCWEELDGVQKREIVKQLSNHLEQMRALPPDDDYKIASTYGRACYDFRVATDTFGPFEDSVEFHEALVNDRVKSNPVIQDFIYNEYKARFTHGNLDVINILVNKKTHQFVALIDWKGAGWFPDYWEYTKMHFHAIYCVEFVELMKEVIERYDKELEIEEYLWRIEKKPLDPATRAADEVVQSIETDSVAETVIVTPQVSPLDNDEEVGCIYDPVCALLHCRK</sequence>
<dbReference type="SUPFAM" id="SSF56112">
    <property type="entry name" value="Protein kinase-like (PK-like)"/>
    <property type="match status" value="1"/>
</dbReference>
<dbReference type="InterPro" id="IPR002575">
    <property type="entry name" value="Aminoglycoside_PTrfase"/>
</dbReference>
<dbReference type="AlphaFoldDB" id="A0A6A7C7U9"/>
<keyword evidence="3" id="KW-1185">Reference proteome</keyword>
<dbReference type="Pfam" id="PF01636">
    <property type="entry name" value="APH"/>
    <property type="match status" value="1"/>
</dbReference>
<name>A0A6A7C7U9_9PEZI</name>
<dbReference type="OrthoDB" id="2906425at2759"/>
<evidence type="ECO:0000313" key="3">
    <source>
        <dbReference type="Proteomes" id="UP000799421"/>
    </source>
</evidence>
<dbReference type="InterPro" id="IPR051678">
    <property type="entry name" value="AGP_Transferase"/>
</dbReference>
<gene>
    <name evidence="2" type="ORF">K470DRAFT_254803</name>
</gene>
<dbReference type="EMBL" id="MU005960">
    <property type="protein sequence ID" value="KAF2863510.1"/>
    <property type="molecule type" value="Genomic_DNA"/>
</dbReference>
<dbReference type="Gene3D" id="3.90.1200.10">
    <property type="match status" value="1"/>
</dbReference>
<reference evidence="2" key="1">
    <citation type="journal article" date="2020" name="Stud. Mycol.">
        <title>101 Dothideomycetes genomes: a test case for predicting lifestyles and emergence of pathogens.</title>
        <authorList>
            <person name="Haridas S."/>
            <person name="Albert R."/>
            <person name="Binder M."/>
            <person name="Bloem J."/>
            <person name="Labutti K."/>
            <person name="Salamov A."/>
            <person name="Andreopoulos B."/>
            <person name="Baker S."/>
            <person name="Barry K."/>
            <person name="Bills G."/>
            <person name="Bluhm B."/>
            <person name="Cannon C."/>
            <person name="Castanera R."/>
            <person name="Culley D."/>
            <person name="Daum C."/>
            <person name="Ezra D."/>
            <person name="Gonzalez J."/>
            <person name="Henrissat B."/>
            <person name="Kuo A."/>
            <person name="Liang C."/>
            <person name="Lipzen A."/>
            <person name="Lutzoni F."/>
            <person name="Magnuson J."/>
            <person name="Mondo S."/>
            <person name="Nolan M."/>
            <person name="Ohm R."/>
            <person name="Pangilinan J."/>
            <person name="Park H.-J."/>
            <person name="Ramirez L."/>
            <person name="Alfaro M."/>
            <person name="Sun H."/>
            <person name="Tritt A."/>
            <person name="Yoshinaga Y."/>
            <person name="Zwiers L.-H."/>
            <person name="Turgeon B."/>
            <person name="Goodwin S."/>
            <person name="Spatafora J."/>
            <person name="Crous P."/>
            <person name="Grigoriev I."/>
        </authorList>
    </citation>
    <scope>NUCLEOTIDE SEQUENCE</scope>
    <source>
        <strain evidence="2">CBS 480.64</strain>
    </source>
</reference>
<organism evidence="2 3">
    <name type="scientific">Piedraia hortae CBS 480.64</name>
    <dbReference type="NCBI Taxonomy" id="1314780"/>
    <lineage>
        <taxon>Eukaryota</taxon>
        <taxon>Fungi</taxon>
        <taxon>Dikarya</taxon>
        <taxon>Ascomycota</taxon>
        <taxon>Pezizomycotina</taxon>
        <taxon>Dothideomycetes</taxon>
        <taxon>Dothideomycetidae</taxon>
        <taxon>Capnodiales</taxon>
        <taxon>Piedraiaceae</taxon>
        <taxon>Piedraia</taxon>
    </lineage>
</organism>
<dbReference type="Proteomes" id="UP000799421">
    <property type="component" value="Unassembled WGS sequence"/>
</dbReference>
<dbReference type="InterPro" id="IPR011009">
    <property type="entry name" value="Kinase-like_dom_sf"/>
</dbReference>
<protein>
    <recommendedName>
        <fullName evidence="1">Aminoglycoside phosphotransferase domain-containing protein</fullName>
    </recommendedName>
</protein>